<feature type="region of interest" description="Disordered" evidence="1">
    <location>
        <begin position="56"/>
        <end position="79"/>
    </location>
</feature>
<evidence type="ECO:0000313" key="3">
    <source>
        <dbReference type="Proteomes" id="UP000438448"/>
    </source>
</evidence>
<dbReference type="RefSeq" id="WP_227833215.1">
    <property type="nucleotide sequence ID" value="NZ_WEGK01000002.1"/>
</dbReference>
<evidence type="ECO:0008006" key="4">
    <source>
        <dbReference type="Google" id="ProtNLM"/>
    </source>
</evidence>
<comment type="caution">
    <text evidence="2">The sequence shown here is derived from an EMBL/GenBank/DDBJ whole genome shotgun (WGS) entry which is preliminary data.</text>
</comment>
<evidence type="ECO:0000313" key="2">
    <source>
        <dbReference type="EMBL" id="MQY17897.1"/>
    </source>
</evidence>
<reference evidence="2 3" key="1">
    <citation type="submission" date="2019-10" db="EMBL/GenBank/DDBJ databases">
        <title>Nocardia macrotermitis sp. nov. and Nocardia aurantia sp. nov., isolated from the gut of fungus growing-termite Macrotermes natalensis.</title>
        <authorList>
            <person name="Benndorf R."/>
            <person name="Schwitalla J."/>
            <person name="Martin K."/>
            <person name="De Beer W."/>
            <person name="Kaster A.-K."/>
            <person name="Vollmers J."/>
            <person name="Poulsen M."/>
            <person name="Beemelmanns C."/>
        </authorList>
    </citation>
    <scope>NUCLEOTIDE SEQUENCE [LARGE SCALE GENOMIC DNA]</scope>
    <source>
        <strain evidence="2 3">RB20</strain>
    </source>
</reference>
<keyword evidence="3" id="KW-1185">Reference proteome</keyword>
<dbReference type="AlphaFoldDB" id="A0A7K0CWK5"/>
<gene>
    <name evidence="2" type="ORF">NRB20_09640</name>
</gene>
<sequence>MTTHTLDTDGARIVYDVHGPLPAADGRPPLVMVGQPMCAGGFGALVEQLADRTSVTYDPRGLGRSARSDGRNDSVPETQAADIHAVIGALGVGPVESSPVAGVR</sequence>
<dbReference type="EMBL" id="WEGK01000002">
    <property type="protein sequence ID" value="MQY17897.1"/>
    <property type="molecule type" value="Genomic_DNA"/>
</dbReference>
<evidence type="ECO:0000256" key="1">
    <source>
        <dbReference type="SAM" id="MobiDB-lite"/>
    </source>
</evidence>
<name>A0A7K0CWK5_9NOCA</name>
<dbReference type="Gene3D" id="3.40.50.1820">
    <property type="entry name" value="alpha/beta hydrolase"/>
    <property type="match status" value="1"/>
</dbReference>
<dbReference type="Proteomes" id="UP000438448">
    <property type="component" value="Unassembled WGS sequence"/>
</dbReference>
<organism evidence="2 3">
    <name type="scientific">Nocardia macrotermitis</name>
    <dbReference type="NCBI Taxonomy" id="2585198"/>
    <lineage>
        <taxon>Bacteria</taxon>
        <taxon>Bacillati</taxon>
        <taxon>Actinomycetota</taxon>
        <taxon>Actinomycetes</taxon>
        <taxon>Mycobacteriales</taxon>
        <taxon>Nocardiaceae</taxon>
        <taxon>Nocardia</taxon>
    </lineage>
</organism>
<dbReference type="InterPro" id="IPR029058">
    <property type="entry name" value="AB_hydrolase_fold"/>
</dbReference>
<dbReference type="SUPFAM" id="SSF53474">
    <property type="entry name" value="alpha/beta-Hydrolases"/>
    <property type="match status" value="1"/>
</dbReference>
<accession>A0A7K0CWK5</accession>
<protein>
    <recommendedName>
        <fullName evidence="4">Alpha/beta hydrolase</fullName>
    </recommendedName>
</protein>
<proteinExistence type="predicted"/>